<feature type="chain" id="PRO_5044011123" evidence="1">
    <location>
        <begin position="27"/>
        <end position="127"/>
    </location>
</feature>
<name>A0AAV4EYM0_9GAST</name>
<protein>
    <submittedName>
        <fullName evidence="2">Uncharacterized protein</fullName>
    </submittedName>
</protein>
<proteinExistence type="predicted"/>
<sequence length="127" mass="14122">MASKANVPRVLLTRVLIFVMLEVSKAAGFIPGTGASDQCEYKFTVRAPVDCSITDSDLKNTVSLMKQDIDMTRLSTVSINSAIQVRRKGNIIVLRIYRLNDTRPFRRSCSIHLGYTAALSDSLKLKK</sequence>
<reference evidence="2 3" key="1">
    <citation type="journal article" date="2021" name="Elife">
        <title>Chloroplast acquisition without the gene transfer in kleptoplastic sea slugs, Plakobranchus ocellatus.</title>
        <authorList>
            <person name="Maeda T."/>
            <person name="Takahashi S."/>
            <person name="Yoshida T."/>
            <person name="Shimamura S."/>
            <person name="Takaki Y."/>
            <person name="Nagai Y."/>
            <person name="Toyoda A."/>
            <person name="Suzuki Y."/>
            <person name="Arimoto A."/>
            <person name="Ishii H."/>
            <person name="Satoh N."/>
            <person name="Nishiyama T."/>
            <person name="Hasebe M."/>
            <person name="Maruyama T."/>
            <person name="Minagawa J."/>
            <person name="Obokata J."/>
            <person name="Shigenobu S."/>
        </authorList>
    </citation>
    <scope>NUCLEOTIDE SEQUENCE [LARGE SCALE GENOMIC DNA]</scope>
</reference>
<evidence type="ECO:0000256" key="1">
    <source>
        <dbReference type="SAM" id="SignalP"/>
    </source>
</evidence>
<comment type="caution">
    <text evidence="2">The sequence shown here is derived from an EMBL/GenBank/DDBJ whole genome shotgun (WGS) entry which is preliminary data.</text>
</comment>
<keyword evidence="3" id="KW-1185">Reference proteome</keyword>
<accession>A0AAV4EYM0</accession>
<dbReference type="EMBL" id="BMAT01003984">
    <property type="protein sequence ID" value="GFR65814.1"/>
    <property type="molecule type" value="Genomic_DNA"/>
</dbReference>
<dbReference type="Proteomes" id="UP000762676">
    <property type="component" value="Unassembled WGS sequence"/>
</dbReference>
<evidence type="ECO:0000313" key="2">
    <source>
        <dbReference type="EMBL" id="GFR65814.1"/>
    </source>
</evidence>
<gene>
    <name evidence="2" type="ORF">ElyMa_001955100</name>
</gene>
<keyword evidence="1" id="KW-0732">Signal</keyword>
<organism evidence="2 3">
    <name type="scientific">Elysia marginata</name>
    <dbReference type="NCBI Taxonomy" id="1093978"/>
    <lineage>
        <taxon>Eukaryota</taxon>
        <taxon>Metazoa</taxon>
        <taxon>Spiralia</taxon>
        <taxon>Lophotrochozoa</taxon>
        <taxon>Mollusca</taxon>
        <taxon>Gastropoda</taxon>
        <taxon>Heterobranchia</taxon>
        <taxon>Euthyneura</taxon>
        <taxon>Panpulmonata</taxon>
        <taxon>Sacoglossa</taxon>
        <taxon>Placobranchoidea</taxon>
        <taxon>Plakobranchidae</taxon>
        <taxon>Elysia</taxon>
    </lineage>
</organism>
<feature type="signal peptide" evidence="1">
    <location>
        <begin position="1"/>
        <end position="26"/>
    </location>
</feature>
<dbReference type="AlphaFoldDB" id="A0AAV4EYM0"/>
<evidence type="ECO:0000313" key="3">
    <source>
        <dbReference type="Proteomes" id="UP000762676"/>
    </source>
</evidence>